<dbReference type="Proteomes" id="UP000441717">
    <property type="component" value="Unassembled WGS sequence"/>
</dbReference>
<gene>
    <name evidence="1" type="ORF">GFC01_16185</name>
</gene>
<keyword evidence="2" id="KW-1185">Reference proteome</keyword>
<dbReference type="AlphaFoldDB" id="A0A6N7IX73"/>
<reference evidence="1 2" key="1">
    <citation type="submission" date="2019-10" db="EMBL/GenBank/DDBJ databases">
        <title>Comparative genomics of sulfur disproportionating microorganisms.</title>
        <authorList>
            <person name="Ward L.M."/>
            <person name="Bertran E."/>
            <person name="Johnston D."/>
        </authorList>
    </citation>
    <scope>NUCLEOTIDE SEQUENCE [LARGE SCALE GENOMIC DNA]</scope>
    <source>
        <strain evidence="1 2">DSM 14055</strain>
    </source>
</reference>
<dbReference type="RefSeq" id="WP_152948224.1">
    <property type="nucleotide sequence ID" value="NZ_WHYR01000066.1"/>
</dbReference>
<proteinExistence type="predicted"/>
<dbReference type="EMBL" id="WHYR01000066">
    <property type="protein sequence ID" value="MQL53768.1"/>
    <property type="molecule type" value="Genomic_DNA"/>
</dbReference>
<name>A0A6N7IX73_9FIRM</name>
<evidence type="ECO:0000313" key="1">
    <source>
        <dbReference type="EMBL" id="MQL53768.1"/>
    </source>
</evidence>
<accession>A0A6N7IX73</accession>
<protein>
    <submittedName>
        <fullName evidence="1">Uncharacterized protein</fullName>
    </submittedName>
</protein>
<dbReference type="OrthoDB" id="2112244at2"/>
<organism evidence="1 2">
    <name type="scientific">Desulfofundulus thermobenzoicus</name>
    <dbReference type="NCBI Taxonomy" id="29376"/>
    <lineage>
        <taxon>Bacteria</taxon>
        <taxon>Bacillati</taxon>
        <taxon>Bacillota</taxon>
        <taxon>Clostridia</taxon>
        <taxon>Eubacteriales</taxon>
        <taxon>Peptococcaceae</taxon>
        <taxon>Desulfofundulus</taxon>
    </lineage>
</organism>
<evidence type="ECO:0000313" key="2">
    <source>
        <dbReference type="Proteomes" id="UP000441717"/>
    </source>
</evidence>
<comment type="caution">
    <text evidence="1">The sequence shown here is derived from an EMBL/GenBank/DDBJ whole genome shotgun (WGS) entry which is preliminary data.</text>
</comment>
<sequence length="109" mass="12409">MERFRKFMGREIKLENVKNNDHLQSCGITCTYLPDPPDEFDEFEFRTGFAGREIVITVAVEQGKIQRIMFNAADENNPEITRSLSPSQLDGLLGDRGNALVRFLEGITE</sequence>